<reference evidence="3" key="1">
    <citation type="journal article" date="2012" name="Science">
        <title>Cyanophora paradoxa genome elucidates origin of photosynthesis in algae and plants.</title>
        <authorList>
            <person name="Price D.C."/>
            <person name="Chan C.X."/>
            <person name="Yoon H.S."/>
            <person name="Yang E.C."/>
            <person name="Qiu H."/>
            <person name="Weber A.P."/>
            <person name="Schwacke R."/>
            <person name="Gross J."/>
            <person name="Blouin N.A."/>
            <person name="Lane C."/>
            <person name="Reyes-Prieto A."/>
            <person name="Durnford D.G."/>
            <person name="Neilson J.A."/>
            <person name="Lang B.F."/>
            <person name="Burger G."/>
            <person name="Steiner J.M."/>
            <person name="Loffelhardt W."/>
            <person name="Meuser J.E."/>
            <person name="Posewitz M.C."/>
            <person name="Ball S."/>
            <person name="Arias M.C."/>
            <person name="Henrissat B."/>
            <person name="Coutinho P.M."/>
            <person name="Rensing S.A."/>
            <person name="Symeonidi A."/>
            <person name="Doddapaneni H."/>
            <person name="Green B.R."/>
            <person name="Rajah V.D."/>
            <person name="Boore J."/>
            <person name="Bhattacharya D."/>
        </authorList>
    </citation>
    <scope>NUCLEOTIDE SEQUENCE</scope>
    <source>
        <strain evidence="3">CCMP 329</strain>
    </source>
</reference>
<evidence type="ECO:0000256" key="2">
    <source>
        <dbReference type="SAM" id="Phobius"/>
    </source>
</evidence>
<feature type="transmembrane region" description="Helical" evidence="2">
    <location>
        <begin position="69"/>
        <end position="88"/>
    </location>
</feature>
<dbReference type="EMBL" id="HQ849544">
    <property type="protein sequence ID" value="ADW79208.1"/>
    <property type="molecule type" value="Genomic_DNA"/>
</dbReference>
<feature type="compositionally biased region" description="Polar residues" evidence="1">
    <location>
        <begin position="470"/>
        <end position="484"/>
    </location>
</feature>
<dbReference type="RefSeq" id="YP_006280854.1">
    <property type="nucleotide sequence ID" value="NC_017836.1"/>
</dbReference>
<dbReference type="GeneID" id="12486732"/>
<evidence type="ECO:0000313" key="3">
    <source>
        <dbReference type="EMBL" id="ADW79208.1"/>
    </source>
</evidence>
<keyword evidence="2" id="KW-0812">Transmembrane</keyword>
<sequence length="533" mass="61913">MNKLNILHTNFFNNSELRLINYLIFSLYKLYLINKQIPLFLVIFSLLSRCLNTLVGLVDSFLKKMMDLITYLIIIFLIVYILTNYLHIHDCIDFIFMNMIIRLQFIISGNSIKNYKLTKSSIKFLDKSKSVIISHNQKVSTHKFKLSKRFFHSTPLILFPPRLTTSSSSKMSSLVSKQPVVIHFRNGDKNPIELQKKQLKVILSLKNPGNLVIEKGGVVSFQHIEENISIKTLFKSNQCLFNKLNIQDDTQLIKFLQTFLSHLEHIDPQDYNKMVLLGVSSMYDSNFYDLLLKDRKNLLLPFRILKKHANSNLDPLSFKKFLKLVHDAERANPLAKKLMVFSKEEWLKLKFLNSEKILCSNFQDTILLSQIYNQAQPILKKYNIQNFDQFKDILSSVFSTCTEKNIGLEDFIKYGKSIFILNKSIGLSIEAIVQDSTGIDTLTNTVYSHKLTCPTFKPEIMFQYTNMINPTKPKNSTNEKQQAMSDKKQTMDQKDTDFLTKTLDYIKKSKTILAEVPPSIKAAVSYYIMKKFW</sequence>
<dbReference type="AlphaFoldDB" id="E9P1F6"/>
<feature type="region of interest" description="Disordered" evidence="1">
    <location>
        <begin position="470"/>
        <end position="493"/>
    </location>
</feature>
<keyword evidence="2" id="KW-0472">Membrane</keyword>
<evidence type="ECO:0000256" key="1">
    <source>
        <dbReference type="SAM" id="MobiDB-lite"/>
    </source>
</evidence>
<accession>E9P1F6</accession>
<keyword evidence="2" id="KW-1133">Transmembrane helix</keyword>
<gene>
    <name evidence="3" type="primary">orf533</name>
</gene>
<geneLocation type="mitochondrion" evidence="3"/>
<proteinExistence type="predicted"/>
<feature type="transmembrane region" description="Helical" evidence="2">
    <location>
        <begin position="37"/>
        <end position="57"/>
    </location>
</feature>
<keyword evidence="3" id="KW-0496">Mitochondrion</keyword>
<name>E9P1F6_CYAPA</name>
<organism evidence="3">
    <name type="scientific">Cyanophora paradoxa</name>
    <dbReference type="NCBI Taxonomy" id="2762"/>
    <lineage>
        <taxon>Eukaryota</taxon>
        <taxon>Glaucocystophyceae</taxon>
        <taxon>Cyanophorales</taxon>
        <taxon>Cyanophoraceae</taxon>
        <taxon>Cyanophora</taxon>
    </lineage>
</organism>
<protein>
    <submittedName>
        <fullName evidence="3">Uncharacterized protein orf533</fullName>
    </submittedName>
</protein>